<dbReference type="Proteomes" id="UP000032266">
    <property type="component" value="Chromosome"/>
</dbReference>
<name>A0A0C5VWL2_9GAMM</name>
<evidence type="ECO:0000256" key="1">
    <source>
        <dbReference type="SAM" id="MobiDB-lite"/>
    </source>
</evidence>
<dbReference type="AlphaFoldDB" id="A0A0C5VWL2"/>
<feature type="region of interest" description="Disordered" evidence="1">
    <location>
        <begin position="53"/>
        <end position="76"/>
    </location>
</feature>
<keyword evidence="2" id="KW-1133">Transmembrane helix</keyword>
<organism evidence="3 4">
    <name type="scientific">Gynuella sunshinyii YC6258</name>
    <dbReference type="NCBI Taxonomy" id="1445510"/>
    <lineage>
        <taxon>Bacteria</taxon>
        <taxon>Pseudomonadati</taxon>
        <taxon>Pseudomonadota</taxon>
        <taxon>Gammaproteobacteria</taxon>
        <taxon>Oceanospirillales</taxon>
        <taxon>Saccharospirillaceae</taxon>
        <taxon>Gynuella</taxon>
    </lineage>
</organism>
<sequence>MRHHTQTRLYLTDIAGLKKGEQIMGTGKIYILSTAIIFGGFLFWYRPITQTPHDQSPEDFHENTLSRATPTSSPESLFETATITQDQKHASSEPETNDATVVTEFTELSPVPADPESTDPYLAATGEHADEVNLAVAPCTDSCVGPETIAMQASGYFAEQVNAEGLRERALLDGAIDPNADLGIPLTDQSDTPPPPTELGEYIVIDNL</sequence>
<feature type="transmembrane region" description="Helical" evidence="2">
    <location>
        <begin position="27"/>
        <end position="45"/>
    </location>
</feature>
<accession>A0A0C5VWL2</accession>
<proteinExistence type="predicted"/>
<dbReference type="KEGG" id="gsn:YC6258_02771"/>
<evidence type="ECO:0000313" key="3">
    <source>
        <dbReference type="EMBL" id="AJQ94809.1"/>
    </source>
</evidence>
<keyword evidence="2" id="KW-0472">Membrane</keyword>
<feature type="compositionally biased region" description="Polar residues" evidence="1">
    <location>
        <begin position="65"/>
        <end position="76"/>
    </location>
</feature>
<dbReference type="RefSeq" id="WP_044617262.1">
    <property type="nucleotide sequence ID" value="NZ_CP007142.1"/>
</dbReference>
<dbReference type="EMBL" id="CP007142">
    <property type="protein sequence ID" value="AJQ94809.1"/>
    <property type="molecule type" value="Genomic_DNA"/>
</dbReference>
<gene>
    <name evidence="3" type="ORF">YC6258_02771</name>
</gene>
<evidence type="ECO:0000256" key="2">
    <source>
        <dbReference type="SAM" id="Phobius"/>
    </source>
</evidence>
<reference evidence="3 4" key="1">
    <citation type="submission" date="2014-01" db="EMBL/GenBank/DDBJ databases">
        <title>Full genme sequencing of cellulolytic bacterium Gynuella sunshinyii YC6258T gen. nov., sp. nov.</title>
        <authorList>
            <person name="Khan H."/>
            <person name="Chung E.J."/>
            <person name="Chung Y.R."/>
        </authorList>
    </citation>
    <scope>NUCLEOTIDE SEQUENCE [LARGE SCALE GENOMIC DNA]</scope>
    <source>
        <strain evidence="3 4">YC6258</strain>
    </source>
</reference>
<evidence type="ECO:0000313" key="4">
    <source>
        <dbReference type="Proteomes" id="UP000032266"/>
    </source>
</evidence>
<keyword evidence="4" id="KW-1185">Reference proteome</keyword>
<feature type="compositionally biased region" description="Basic and acidic residues" evidence="1">
    <location>
        <begin position="55"/>
        <end position="64"/>
    </location>
</feature>
<dbReference type="HOGENOM" id="CLU_1319430_0_0_6"/>
<protein>
    <submittedName>
        <fullName evidence="3">Uncharacterized protein</fullName>
    </submittedName>
</protein>
<keyword evidence="2" id="KW-0812">Transmembrane</keyword>